<dbReference type="Proteomes" id="UP000284716">
    <property type="component" value="Unassembled WGS sequence"/>
</dbReference>
<dbReference type="Pfam" id="PF02534">
    <property type="entry name" value="T4SS-DNA_transf"/>
    <property type="match status" value="1"/>
</dbReference>
<dbReference type="SUPFAM" id="SSF52540">
    <property type="entry name" value="P-loop containing nucleoside triphosphate hydrolases"/>
    <property type="match status" value="1"/>
</dbReference>
<keyword evidence="5 8" id="KW-1133">Transmembrane helix</keyword>
<evidence type="ECO:0000256" key="3">
    <source>
        <dbReference type="ARBA" id="ARBA00022475"/>
    </source>
</evidence>
<keyword evidence="6 8" id="KW-0472">Membrane</keyword>
<feature type="transmembrane region" description="Helical" evidence="8">
    <location>
        <begin position="9"/>
        <end position="27"/>
    </location>
</feature>
<evidence type="ECO:0000256" key="4">
    <source>
        <dbReference type="ARBA" id="ARBA00022692"/>
    </source>
</evidence>
<organism evidence="9 10">
    <name type="scientific">Lacticaseibacillus paracasei</name>
    <name type="common">Lactobacillus paracasei</name>
    <dbReference type="NCBI Taxonomy" id="1597"/>
    <lineage>
        <taxon>Bacteria</taxon>
        <taxon>Bacillati</taxon>
        <taxon>Bacillota</taxon>
        <taxon>Bacilli</taxon>
        <taxon>Lactobacillales</taxon>
        <taxon>Lactobacillaceae</taxon>
        <taxon>Lacticaseibacillus</taxon>
    </lineage>
</organism>
<reference evidence="9 10" key="1">
    <citation type="journal article" date="2018" name="Front. Microbiol.">
        <title>Conversion of Methionine to Cysteine in Lactobacillus paracasei Depends on the Highly Mobile cysK-ctl-cysE Gene Cluster.</title>
        <authorList>
            <person name="Wuthrich D."/>
            <person name="Irmler S."/>
            <person name="Berthoud H."/>
            <person name="Guggenbuhl B."/>
            <person name="Eugster E."/>
            <person name="Bruggmann R."/>
        </authorList>
    </citation>
    <scope>NUCLEOTIDE SEQUENCE [LARGE SCALE GENOMIC DNA]</scope>
    <source>
        <strain evidence="9 10">FAM18157</strain>
    </source>
</reference>
<evidence type="ECO:0000256" key="5">
    <source>
        <dbReference type="ARBA" id="ARBA00022989"/>
    </source>
</evidence>
<dbReference type="EMBL" id="LKFS01000012">
    <property type="protein sequence ID" value="RND84697.1"/>
    <property type="molecule type" value="Genomic_DNA"/>
</dbReference>
<feature type="region of interest" description="Disordered" evidence="7">
    <location>
        <begin position="577"/>
        <end position="622"/>
    </location>
</feature>
<sequence length="633" mass="71062">MDKEKAKDLAWNFGLVAIGSFAVYIGGSGLTRAVYNVQDKDAKSILDKILYVSNNLGKVAWWPPTFNGKPFLGGLILLLVVALVVLYVLTNKKNYRPGEEHGSAKWGTHKDILPFEDTKNPDNNLIMTATEKLYLNDLDHKRPMKLQRNQFVTVIGGAGSGKTRTVVVPNLLQRSSSYVVTDTKGQTLRWVGNFFEKSGYKIKVFDLVTRKHTDHFNVFAYINNEDDVIEVVNAIMQNTTSPQSKSDPFFDKGEKALMQALFDYLRLESGNPDNRVVANVPNVLDLVRAATIEEDAGGNTTPLDLIFEDFKKDFPDAFGLKQYGIFKLAPAKTAMSIVISLGVRLAPFDVPSIIDITSDDTLELEKLGDEKRILFLILPDQSETFNFLVSLVYQTLFTTLVEHADHQANGRLNETVVCWQDEFANSGQIPQFDKRINTLRSRGIFCVPIVQELSQLKERYPKSYQAILGASDSLLYLGGHDSETAQYISKILGKGTIDVQRYGESKGNNGSFNQNYDKIARDLLAPDEVDRIGGDQSIYMLRGVPPFLSQKYSLEKHPRYKELQMDHSDYVYQPQLKSENNKGGEVETEESKAESDFLANISQEETKNDAVKEKEPEADSDILADVNLLDTFR</sequence>
<dbReference type="GO" id="GO:0005886">
    <property type="term" value="C:plasma membrane"/>
    <property type="evidence" value="ECO:0007669"/>
    <property type="project" value="UniProtKB-SubCell"/>
</dbReference>
<comment type="similarity">
    <text evidence="2">Belongs to the VirD4/TraG family.</text>
</comment>
<comment type="caution">
    <text evidence="9">The sequence shown here is derived from an EMBL/GenBank/DDBJ whole genome shotgun (WGS) entry which is preliminary data.</text>
</comment>
<accession>A0A422M924</accession>
<comment type="subcellular location">
    <subcellularLocation>
        <location evidence="1">Cell membrane</location>
        <topology evidence="1">Multi-pass membrane protein</topology>
    </subcellularLocation>
</comment>
<dbReference type="CDD" id="cd01127">
    <property type="entry name" value="TrwB_TraG_TraD_VirD4"/>
    <property type="match status" value="1"/>
</dbReference>
<evidence type="ECO:0000313" key="9">
    <source>
        <dbReference type="EMBL" id="RND84697.1"/>
    </source>
</evidence>
<evidence type="ECO:0000256" key="2">
    <source>
        <dbReference type="ARBA" id="ARBA00008806"/>
    </source>
</evidence>
<evidence type="ECO:0000256" key="7">
    <source>
        <dbReference type="SAM" id="MobiDB-lite"/>
    </source>
</evidence>
<evidence type="ECO:0000256" key="8">
    <source>
        <dbReference type="SAM" id="Phobius"/>
    </source>
</evidence>
<gene>
    <name evidence="9" type="ORF">FAM18157_00129</name>
</gene>
<dbReference type="AlphaFoldDB" id="A0A422M924"/>
<feature type="compositionally biased region" description="Basic and acidic residues" evidence="7">
    <location>
        <begin position="579"/>
        <end position="595"/>
    </location>
</feature>
<feature type="transmembrane region" description="Helical" evidence="8">
    <location>
        <begin position="71"/>
        <end position="89"/>
    </location>
</feature>
<evidence type="ECO:0000313" key="10">
    <source>
        <dbReference type="Proteomes" id="UP000284716"/>
    </source>
</evidence>
<evidence type="ECO:0000256" key="1">
    <source>
        <dbReference type="ARBA" id="ARBA00004651"/>
    </source>
</evidence>
<name>A0A422M924_LACPA</name>
<protein>
    <submittedName>
        <fullName evidence="9">Conjugal transfer coupling protein TraG</fullName>
    </submittedName>
</protein>
<dbReference type="PANTHER" id="PTHR37937">
    <property type="entry name" value="CONJUGATIVE TRANSFER: DNA TRANSPORT"/>
    <property type="match status" value="1"/>
</dbReference>
<dbReference type="RefSeq" id="WP_123031733.1">
    <property type="nucleotide sequence ID" value="NZ_LKFS01000012.1"/>
</dbReference>
<dbReference type="InterPro" id="IPR027417">
    <property type="entry name" value="P-loop_NTPase"/>
</dbReference>
<dbReference type="InterPro" id="IPR003688">
    <property type="entry name" value="TraG/VirD4"/>
</dbReference>
<proteinExistence type="inferred from homology"/>
<evidence type="ECO:0000256" key="6">
    <source>
        <dbReference type="ARBA" id="ARBA00023136"/>
    </source>
</evidence>
<feature type="compositionally biased region" description="Basic and acidic residues" evidence="7">
    <location>
        <begin position="604"/>
        <end position="617"/>
    </location>
</feature>
<keyword evidence="4 8" id="KW-0812">Transmembrane</keyword>
<dbReference type="Gene3D" id="3.40.50.300">
    <property type="entry name" value="P-loop containing nucleotide triphosphate hydrolases"/>
    <property type="match status" value="1"/>
</dbReference>
<dbReference type="NCBIfam" id="NF045973">
    <property type="entry name" value="conju_CD1115"/>
    <property type="match status" value="1"/>
</dbReference>
<dbReference type="InterPro" id="IPR051539">
    <property type="entry name" value="T4SS-coupling_protein"/>
</dbReference>
<keyword evidence="3" id="KW-1003">Cell membrane</keyword>
<dbReference type="PANTHER" id="PTHR37937:SF1">
    <property type="entry name" value="CONJUGATIVE TRANSFER: DNA TRANSPORT"/>
    <property type="match status" value="1"/>
</dbReference>